<dbReference type="Proteomes" id="UP000603317">
    <property type="component" value="Unassembled WGS sequence"/>
</dbReference>
<gene>
    <name evidence="1" type="ORF">GCM10010923_18210</name>
</gene>
<evidence type="ECO:0008006" key="3">
    <source>
        <dbReference type="Google" id="ProtNLM"/>
    </source>
</evidence>
<accession>A0ABQ1FDP9</accession>
<comment type="caution">
    <text evidence="1">The sequence shown here is derived from an EMBL/GenBank/DDBJ whole genome shotgun (WGS) entry which is preliminary data.</text>
</comment>
<proteinExistence type="predicted"/>
<dbReference type="EMBL" id="BMID01000001">
    <property type="protein sequence ID" value="GGA08341.1"/>
    <property type="molecule type" value="Genomic_DNA"/>
</dbReference>
<dbReference type="RefSeq" id="WP_188642394.1">
    <property type="nucleotide sequence ID" value="NZ_BMID01000001.1"/>
</dbReference>
<name>A0ABQ1FDP9_9SPHN</name>
<evidence type="ECO:0000313" key="1">
    <source>
        <dbReference type="EMBL" id="GGA08341.1"/>
    </source>
</evidence>
<keyword evidence="2" id="KW-1185">Reference proteome</keyword>
<reference evidence="2" key="1">
    <citation type="journal article" date="2019" name="Int. J. Syst. Evol. Microbiol.">
        <title>The Global Catalogue of Microorganisms (GCM) 10K type strain sequencing project: providing services to taxonomists for standard genome sequencing and annotation.</title>
        <authorList>
            <consortium name="The Broad Institute Genomics Platform"/>
            <consortium name="The Broad Institute Genome Sequencing Center for Infectious Disease"/>
            <person name="Wu L."/>
            <person name="Ma J."/>
        </authorList>
    </citation>
    <scope>NUCLEOTIDE SEQUENCE [LARGE SCALE GENOMIC DNA]</scope>
    <source>
        <strain evidence="2">CGMCC 1.15297</strain>
    </source>
</reference>
<sequence length="115" mass="12358">MNETITGNFGLTGPVSWPDPTRAPIRGDLAHIALAGRFLVPHYAVPQARLVTCDTPMWIGAQKPEDKHGDLAEGSIFDVLDISGEWAWGIEHSDSEDGLGGKVGWVKIADLGEPL</sequence>
<protein>
    <recommendedName>
        <fullName evidence="3">Bacterial dipeptidyl-peptidase SH3 domain-containing protein</fullName>
    </recommendedName>
</protein>
<evidence type="ECO:0000313" key="2">
    <source>
        <dbReference type="Proteomes" id="UP000603317"/>
    </source>
</evidence>
<organism evidence="1 2">
    <name type="scientific">Blastomonas marina</name>
    <dbReference type="NCBI Taxonomy" id="1867408"/>
    <lineage>
        <taxon>Bacteria</taxon>
        <taxon>Pseudomonadati</taxon>
        <taxon>Pseudomonadota</taxon>
        <taxon>Alphaproteobacteria</taxon>
        <taxon>Sphingomonadales</taxon>
        <taxon>Sphingomonadaceae</taxon>
        <taxon>Blastomonas</taxon>
    </lineage>
</organism>